<evidence type="ECO:0000256" key="4">
    <source>
        <dbReference type="ARBA" id="ARBA00022692"/>
    </source>
</evidence>
<dbReference type="Pfam" id="PF03601">
    <property type="entry name" value="Cons_hypoth698"/>
    <property type="match status" value="1"/>
</dbReference>
<keyword evidence="5 7" id="KW-1133">Transmembrane helix</keyword>
<feature type="transmembrane region" description="Helical" evidence="7">
    <location>
        <begin position="139"/>
        <end position="160"/>
    </location>
</feature>
<proteinExistence type="inferred from homology"/>
<evidence type="ECO:0000313" key="8">
    <source>
        <dbReference type="EMBL" id="MCQ4813789.1"/>
    </source>
</evidence>
<feature type="transmembrane region" description="Helical" evidence="7">
    <location>
        <begin position="82"/>
        <end position="101"/>
    </location>
</feature>
<feature type="transmembrane region" description="Helical" evidence="7">
    <location>
        <begin position="13"/>
        <end position="46"/>
    </location>
</feature>
<protein>
    <submittedName>
        <fullName evidence="8">Sulfate exporter family transporter</fullName>
    </submittedName>
</protein>
<evidence type="ECO:0000313" key="9">
    <source>
        <dbReference type="Proteomes" id="UP001205919"/>
    </source>
</evidence>
<dbReference type="Proteomes" id="UP001205919">
    <property type="component" value="Unassembled WGS sequence"/>
</dbReference>
<evidence type="ECO:0000256" key="2">
    <source>
        <dbReference type="ARBA" id="ARBA00007977"/>
    </source>
</evidence>
<feature type="transmembrane region" description="Helical" evidence="7">
    <location>
        <begin position="113"/>
        <end position="133"/>
    </location>
</feature>
<dbReference type="InterPro" id="IPR018383">
    <property type="entry name" value="UPF0324_pro"/>
</dbReference>
<feature type="transmembrane region" description="Helical" evidence="7">
    <location>
        <begin position="260"/>
        <end position="278"/>
    </location>
</feature>
<keyword evidence="6 7" id="KW-0472">Membrane</keyword>
<dbReference type="PANTHER" id="PTHR30106:SF1">
    <property type="entry name" value="UPF0324 MEMBRANE PROTEIN FN0533"/>
    <property type="match status" value="1"/>
</dbReference>
<name>A0AAW5K1Y9_9BACT</name>
<evidence type="ECO:0000256" key="5">
    <source>
        <dbReference type="ARBA" id="ARBA00022989"/>
    </source>
</evidence>
<feature type="transmembrane region" description="Helical" evidence="7">
    <location>
        <begin position="230"/>
        <end position="248"/>
    </location>
</feature>
<comment type="caution">
    <text evidence="8">The sequence shown here is derived from an EMBL/GenBank/DDBJ whole genome shotgun (WGS) entry which is preliminary data.</text>
</comment>
<evidence type="ECO:0000256" key="7">
    <source>
        <dbReference type="SAM" id="Phobius"/>
    </source>
</evidence>
<feature type="transmembrane region" description="Helical" evidence="7">
    <location>
        <begin position="290"/>
        <end position="308"/>
    </location>
</feature>
<evidence type="ECO:0000256" key="1">
    <source>
        <dbReference type="ARBA" id="ARBA00004651"/>
    </source>
</evidence>
<evidence type="ECO:0000256" key="6">
    <source>
        <dbReference type="ARBA" id="ARBA00023136"/>
    </source>
</evidence>
<dbReference type="EMBL" id="JANFYT010000008">
    <property type="protein sequence ID" value="MCQ4813789.1"/>
    <property type="molecule type" value="Genomic_DNA"/>
</dbReference>
<sequence>MKDILERINGNKYVWFCAALALSVLTPNPAIGLAAGAFIALTVGNPVMKETGAVSKKLLQLAVILLGFGMQLNVVLRVGLTSIWVTMISISAVLAIGAFLGRAFKVERDLCTLISSGTAICGGSAIAAMSPAIGANQTATGVAMAVVFLLNGIALLIFPPLGHLLGLSQQQFGFWSALAIHDTSSVVGAASIYGAQALAIAATVKLTRALWILPLSIAGAKLNRTQSKAAFQWFLVGFLAAAAIRMLFPSLETLCNYGALAGKHLMTGTLFLIGGGLSRPALKKIGAKPLVMAVLLWLIISVLTLLAVKNGLMPNLGI</sequence>
<organism evidence="8 9">
    <name type="scientific">Cloacibacillus evryensis</name>
    <dbReference type="NCBI Taxonomy" id="508460"/>
    <lineage>
        <taxon>Bacteria</taxon>
        <taxon>Thermotogati</taxon>
        <taxon>Synergistota</taxon>
        <taxon>Synergistia</taxon>
        <taxon>Synergistales</taxon>
        <taxon>Synergistaceae</taxon>
        <taxon>Cloacibacillus</taxon>
    </lineage>
</organism>
<accession>A0AAW5K1Y9</accession>
<dbReference type="AlphaFoldDB" id="A0AAW5K1Y9"/>
<reference evidence="8 9" key="1">
    <citation type="submission" date="2022-06" db="EMBL/GenBank/DDBJ databases">
        <title>Isolation of gut microbiota from human fecal samples.</title>
        <authorList>
            <person name="Pamer E.G."/>
            <person name="Barat B."/>
            <person name="Waligurski E."/>
            <person name="Medina S."/>
            <person name="Paddock L."/>
            <person name="Mostad J."/>
        </authorList>
    </citation>
    <scope>NUCLEOTIDE SEQUENCE [LARGE SCALE GENOMIC DNA]</scope>
    <source>
        <strain evidence="8 9">DFI.9.90</strain>
    </source>
</reference>
<keyword evidence="4 7" id="KW-0812">Transmembrane</keyword>
<gene>
    <name evidence="8" type="ORF">NE630_05020</name>
</gene>
<dbReference type="RefSeq" id="WP_008709469.1">
    <property type="nucleotide sequence ID" value="NZ_CABKQM010000003.1"/>
</dbReference>
<comment type="subcellular location">
    <subcellularLocation>
        <location evidence="1">Cell membrane</location>
        <topology evidence="1">Multi-pass membrane protein</topology>
    </subcellularLocation>
</comment>
<comment type="similarity">
    <text evidence="2">Belongs to the UPF0324 family.</text>
</comment>
<evidence type="ECO:0000256" key="3">
    <source>
        <dbReference type="ARBA" id="ARBA00022475"/>
    </source>
</evidence>
<keyword evidence="9" id="KW-1185">Reference proteome</keyword>
<dbReference type="PANTHER" id="PTHR30106">
    <property type="entry name" value="INNER MEMBRANE PROTEIN YEIH-RELATED"/>
    <property type="match status" value="1"/>
</dbReference>
<keyword evidence="3" id="KW-1003">Cell membrane</keyword>
<dbReference type="GO" id="GO:0005886">
    <property type="term" value="C:plasma membrane"/>
    <property type="evidence" value="ECO:0007669"/>
    <property type="project" value="UniProtKB-SubCell"/>
</dbReference>